<dbReference type="SUPFAM" id="SSF57501">
    <property type="entry name" value="Cystine-knot cytokines"/>
    <property type="match status" value="1"/>
</dbReference>
<evidence type="ECO:0008006" key="5">
    <source>
        <dbReference type="Google" id="ProtNLM"/>
    </source>
</evidence>
<feature type="region of interest" description="Disordered" evidence="1">
    <location>
        <begin position="32"/>
        <end position="67"/>
    </location>
</feature>
<keyword evidence="2" id="KW-0732">Signal</keyword>
<gene>
    <name evidence="3" type="ORF">CUNI_LOCUS6329</name>
</gene>
<name>A0A8S3YZW8_9EUPU</name>
<sequence length="244" mass="27857">MAVTNRILWLINVILLLTLTFSMAEGSNSWNHGIPEKGQDQESTTQSTIEDLPISSDASRNSNDRHLEFNDKDTKYNLRFQNLPDNFKTLFLSVEEIINKTDAFLASEAGKHTRLLFNRQTHEIVDEKLEPLASRIERTLVPGTWKAMTITQGCCPSVGSFYSDATFLNNVSGRRRKIVHFPNYIPQMFQYIYRATCCLDSYGANGHCIQGYVTMSLAVFDTRFDPPIAFDLFSIPSYCRCVHY</sequence>
<dbReference type="Proteomes" id="UP000678393">
    <property type="component" value="Unassembled WGS sequence"/>
</dbReference>
<feature type="signal peptide" evidence="2">
    <location>
        <begin position="1"/>
        <end position="24"/>
    </location>
</feature>
<keyword evidence="4" id="KW-1185">Reference proteome</keyword>
<dbReference type="InterPro" id="IPR029034">
    <property type="entry name" value="Cystine-knot_cytokine"/>
</dbReference>
<dbReference type="OrthoDB" id="6134903at2759"/>
<evidence type="ECO:0000313" key="3">
    <source>
        <dbReference type="EMBL" id="CAG5120771.1"/>
    </source>
</evidence>
<dbReference type="EMBL" id="CAJHNH020000963">
    <property type="protein sequence ID" value="CAG5120771.1"/>
    <property type="molecule type" value="Genomic_DNA"/>
</dbReference>
<organism evidence="3 4">
    <name type="scientific">Candidula unifasciata</name>
    <dbReference type="NCBI Taxonomy" id="100452"/>
    <lineage>
        <taxon>Eukaryota</taxon>
        <taxon>Metazoa</taxon>
        <taxon>Spiralia</taxon>
        <taxon>Lophotrochozoa</taxon>
        <taxon>Mollusca</taxon>
        <taxon>Gastropoda</taxon>
        <taxon>Heterobranchia</taxon>
        <taxon>Euthyneura</taxon>
        <taxon>Panpulmonata</taxon>
        <taxon>Eupulmonata</taxon>
        <taxon>Stylommatophora</taxon>
        <taxon>Helicina</taxon>
        <taxon>Helicoidea</taxon>
        <taxon>Geomitridae</taxon>
        <taxon>Candidula</taxon>
    </lineage>
</organism>
<reference evidence="3" key="1">
    <citation type="submission" date="2021-04" db="EMBL/GenBank/DDBJ databases">
        <authorList>
            <consortium name="Molecular Ecology Group"/>
        </authorList>
    </citation>
    <scope>NUCLEOTIDE SEQUENCE</scope>
</reference>
<evidence type="ECO:0000256" key="1">
    <source>
        <dbReference type="SAM" id="MobiDB-lite"/>
    </source>
</evidence>
<dbReference type="AlphaFoldDB" id="A0A8S3YZW8"/>
<evidence type="ECO:0000313" key="4">
    <source>
        <dbReference type="Proteomes" id="UP000678393"/>
    </source>
</evidence>
<comment type="caution">
    <text evidence="3">The sequence shown here is derived from an EMBL/GenBank/DDBJ whole genome shotgun (WGS) entry which is preliminary data.</text>
</comment>
<protein>
    <recommendedName>
        <fullName evidence="5">Spaetzle domain-containing protein</fullName>
    </recommendedName>
</protein>
<accession>A0A8S3YZW8</accession>
<proteinExistence type="predicted"/>
<evidence type="ECO:0000256" key="2">
    <source>
        <dbReference type="SAM" id="SignalP"/>
    </source>
</evidence>
<feature type="chain" id="PRO_5035858539" description="Spaetzle domain-containing protein" evidence="2">
    <location>
        <begin position="25"/>
        <end position="244"/>
    </location>
</feature>